<dbReference type="EMBL" id="MGER01000065">
    <property type="protein sequence ID" value="OGL87666.1"/>
    <property type="molecule type" value="Genomic_DNA"/>
</dbReference>
<evidence type="ECO:0000313" key="3">
    <source>
        <dbReference type="Proteomes" id="UP000178264"/>
    </source>
</evidence>
<gene>
    <name evidence="2" type="ORF">A3I42_01460</name>
</gene>
<evidence type="ECO:0000256" key="1">
    <source>
        <dbReference type="SAM" id="MobiDB-lite"/>
    </source>
</evidence>
<dbReference type="Proteomes" id="UP000178264">
    <property type="component" value="Unassembled WGS sequence"/>
</dbReference>
<protein>
    <submittedName>
        <fullName evidence="2">Uncharacterized protein</fullName>
    </submittedName>
</protein>
<organism evidence="2 3">
    <name type="scientific">Candidatus Uhrbacteria bacterium RIFCSPLOWO2_02_FULL_49_11</name>
    <dbReference type="NCBI Taxonomy" id="1802409"/>
    <lineage>
        <taxon>Bacteria</taxon>
        <taxon>Candidatus Uhriibacteriota</taxon>
    </lineage>
</organism>
<accession>A0A1F7VAY5</accession>
<comment type="caution">
    <text evidence="2">The sequence shown here is derived from an EMBL/GenBank/DDBJ whole genome shotgun (WGS) entry which is preliminary data.</text>
</comment>
<reference evidence="2 3" key="1">
    <citation type="journal article" date="2016" name="Nat. Commun.">
        <title>Thousands of microbial genomes shed light on interconnected biogeochemical processes in an aquifer system.</title>
        <authorList>
            <person name="Anantharaman K."/>
            <person name="Brown C.T."/>
            <person name="Hug L.A."/>
            <person name="Sharon I."/>
            <person name="Castelle C.J."/>
            <person name="Probst A.J."/>
            <person name="Thomas B.C."/>
            <person name="Singh A."/>
            <person name="Wilkins M.J."/>
            <person name="Karaoz U."/>
            <person name="Brodie E.L."/>
            <person name="Williams K.H."/>
            <person name="Hubbard S.S."/>
            <person name="Banfield J.F."/>
        </authorList>
    </citation>
    <scope>NUCLEOTIDE SEQUENCE [LARGE SCALE GENOMIC DNA]</scope>
</reference>
<feature type="region of interest" description="Disordered" evidence="1">
    <location>
        <begin position="46"/>
        <end position="65"/>
    </location>
</feature>
<evidence type="ECO:0000313" key="2">
    <source>
        <dbReference type="EMBL" id="OGL87666.1"/>
    </source>
</evidence>
<sequence length="133" mass="14984">MKETPQQDGGIREPTGEYRNSLCAAYRHNFGDTVVPVNLFHNSEGVLPKQDGGGGAKAELSPEEASTACEKLKREFLDRMQKIDLDQTPPYNGPIDRNFFEKAIELASGDWSDPNVIQELMNQYNSVSHLWER</sequence>
<proteinExistence type="predicted"/>
<dbReference type="AlphaFoldDB" id="A0A1F7VAY5"/>
<name>A0A1F7VAY5_9BACT</name>